<evidence type="ECO:0000259" key="6">
    <source>
        <dbReference type="SMART" id="SM01332"/>
    </source>
</evidence>
<dbReference type="RefSeq" id="XP_002185601.1">
    <property type="nucleotide sequence ID" value="XM_002185565.1"/>
</dbReference>
<dbReference type="EMBL" id="CM000635">
    <property type="protein sequence ID" value="EEC42899.1"/>
    <property type="molecule type" value="Genomic_DNA"/>
</dbReference>
<reference evidence="7 8" key="1">
    <citation type="journal article" date="2008" name="Nature">
        <title>The Phaeodactylum genome reveals the evolutionary history of diatom genomes.</title>
        <authorList>
            <person name="Bowler C."/>
            <person name="Allen A.E."/>
            <person name="Badger J.H."/>
            <person name="Grimwood J."/>
            <person name="Jabbari K."/>
            <person name="Kuo A."/>
            <person name="Maheswari U."/>
            <person name="Martens C."/>
            <person name="Maumus F."/>
            <person name="Otillar R.P."/>
            <person name="Rayko E."/>
            <person name="Salamov A."/>
            <person name="Vandepoele K."/>
            <person name="Beszteri B."/>
            <person name="Gruber A."/>
            <person name="Heijde M."/>
            <person name="Katinka M."/>
            <person name="Mock T."/>
            <person name="Valentin K."/>
            <person name="Verret F."/>
            <person name="Berges J.A."/>
            <person name="Brownlee C."/>
            <person name="Cadoret J.P."/>
            <person name="Chiovitti A."/>
            <person name="Choi C.J."/>
            <person name="Coesel S."/>
            <person name="De Martino A."/>
            <person name="Detter J.C."/>
            <person name="Durkin C."/>
            <person name="Falciatore A."/>
            <person name="Fournet J."/>
            <person name="Haruta M."/>
            <person name="Huysman M.J."/>
            <person name="Jenkins B.D."/>
            <person name="Jiroutova K."/>
            <person name="Jorgensen R.E."/>
            <person name="Joubert Y."/>
            <person name="Kaplan A."/>
            <person name="Kroger N."/>
            <person name="Kroth P.G."/>
            <person name="La Roche J."/>
            <person name="Lindquist E."/>
            <person name="Lommer M."/>
            <person name="Martin-Jezequel V."/>
            <person name="Lopez P.J."/>
            <person name="Lucas S."/>
            <person name="Mangogna M."/>
            <person name="McGinnis K."/>
            <person name="Medlin L.K."/>
            <person name="Montsant A."/>
            <person name="Oudot-Le Secq M.P."/>
            <person name="Napoli C."/>
            <person name="Obornik M."/>
            <person name="Parker M.S."/>
            <person name="Petit J.L."/>
            <person name="Porcel B.M."/>
            <person name="Poulsen N."/>
            <person name="Robison M."/>
            <person name="Rychlewski L."/>
            <person name="Rynearson T.A."/>
            <person name="Schmutz J."/>
            <person name="Shapiro H."/>
            <person name="Siaut M."/>
            <person name="Stanley M."/>
            <person name="Sussman M.R."/>
            <person name="Taylor A.R."/>
            <person name="Vardi A."/>
            <person name="von Dassow P."/>
            <person name="Vyverman W."/>
            <person name="Willis A."/>
            <person name="Wyrwicz L.S."/>
            <person name="Rokhsar D.S."/>
            <person name="Weissenbach J."/>
            <person name="Armbrust E.V."/>
            <person name="Green B.R."/>
            <person name="Van de Peer Y."/>
            <person name="Grigoriev I.V."/>
        </authorList>
    </citation>
    <scope>NUCLEOTIDE SEQUENCE [LARGE SCALE GENOMIC DNA]</scope>
    <source>
        <strain evidence="7 8">CCAP 1055/1</strain>
    </source>
</reference>
<evidence type="ECO:0008006" key="9">
    <source>
        <dbReference type="Google" id="ProtNLM"/>
    </source>
</evidence>
<evidence type="ECO:0000256" key="2">
    <source>
        <dbReference type="ARBA" id="ARBA00023127"/>
    </source>
</evidence>
<evidence type="ECO:0000259" key="5">
    <source>
        <dbReference type="SMART" id="SM00385"/>
    </source>
</evidence>
<organism evidence="7 8">
    <name type="scientific">Phaeodactylum tricornutum (strain CCAP 1055/1)</name>
    <dbReference type="NCBI Taxonomy" id="556484"/>
    <lineage>
        <taxon>Eukaryota</taxon>
        <taxon>Sar</taxon>
        <taxon>Stramenopiles</taxon>
        <taxon>Ochrophyta</taxon>
        <taxon>Bacillariophyta</taxon>
        <taxon>Bacillariophyceae</taxon>
        <taxon>Bacillariophycidae</taxon>
        <taxon>Naviculales</taxon>
        <taxon>Phaeodactylaceae</taxon>
        <taxon>Phaeodactylum</taxon>
    </lineage>
</organism>
<sequence>MRAILVNWLVEVAAEYKVSVDAYHLAVTLLDIGPSQNAQQPQHHHWKRFYVHRSDFQALGCTCLWIASKLEDRTPPLQDDLVYISDQSFDAERLRAWENRICDGLGFRLHRVTPLHFVHQALRASQACASCQNPHPVLRQLVLYLLALGRLPLTLNAVTSSPSLLAASAVYLGRATLGITTGNDDDPANGFWSPTLCYYTGYTKKDLTDTVLALHRYQSTVDSSEYRAAYLEYK</sequence>
<keyword evidence="1" id="KW-0132">Cell division</keyword>
<keyword evidence="8" id="KW-1185">Reference proteome</keyword>
<dbReference type="SMART" id="SM00385">
    <property type="entry name" value="CYCLIN"/>
    <property type="match status" value="2"/>
</dbReference>
<dbReference type="OrthoDB" id="5590282at2759"/>
<dbReference type="PANTHER" id="PTHR10177">
    <property type="entry name" value="CYCLINS"/>
    <property type="match status" value="1"/>
</dbReference>
<dbReference type="InterPro" id="IPR046965">
    <property type="entry name" value="Cyclin_A/B-like"/>
</dbReference>
<protein>
    <recommendedName>
        <fullName evidence="9">Cyclin N-terminal domain-containing protein</fullName>
    </recommendedName>
</protein>
<feature type="non-terminal residue" evidence="7">
    <location>
        <position position="234"/>
    </location>
</feature>
<dbReference type="InterPro" id="IPR004367">
    <property type="entry name" value="Cyclin_C-dom"/>
</dbReference>
<dbReference type="GO" id="GO:0016538">
    <property type="term" value="F:cyclin-dependent protein serine/threonine kinase regulator activity"/>
    <property type="evidence" value="ECO:0007669"/>
    <property type="project" value="InterPro"/>
</dbReference>
<comment type="similarity">
    <text evidence="4">Belongs to the cyclin family.</text>
</comment>
<dbReference type="KEGG" id="pti:PHATRDRAFT_17135"/>
<feature type="domain" description="Cyclin-like" evidence="5">
    <location>
        <begin position="116"/>
        <end position="216"/>
    </location>
</feature>
<dbReference type="Proteomes" id="UP000000759">
    <property type="component" value="Chromosome 33"/>
</dbReference>
<dbReference type="GeneID" id="7199476"/>
<dbReference type="InterPro" id="IPR036915">
    <property type="entry name" value="Cyclin-like_sf"/>
</dbReference>
<dbReference type="PaxDb" id="2850-Phatr17135"/>
<evidence type="ECO:0000256" key="3">
    <source>
        <dbReference type="ARBA" id="ARBA00023306"/>
    </source>
</evidence>
<proteinExistence type="inferred from homology"/>
<accession>B7GES4</accession>
<evidence type="ECO:0000313" key="7">
    <source>
        <dbReference type="EMBL" id="EEC42899.1"/>
    </source>
</evidence>
<dbReference type="STRING" id="556484.B7GES4"/>
<evidence type="ECO:0000256" key="4">
    <source>
        <dbReference type="RuleBase" id="RU000383"/>
    </source>
</evidence>
<evidence type="ECO:0000313" key="8">
    <source>
        <dbReference type="Proteomes" id="UP000000759"/>
    </source>
</evidence>
<gene>
    <name evidence="7" type="primary">CYCA/B_1</name>
    <name evidence="7" type="ORF">PHATRDRAFT_17135</name>
</gene>
<keyword evidence="2 4" id="KW-0195">Cyclin</keyword>
<dbReference type="eggNOG" id="KOG0654">
    <property type="taxonomic scope" value="Eukaryota"/>
</dbReference>
<dbReference type="PIRSF" id="PIRSF001771">
    <property type="entry name" value="Cyclin_A_B_D_E"/>
    <property type="match status" value="1"/>
</dbReference>
<feature type="domain" description="Cyclin C-terminal" evidence="6">
    <location>
        <begin position="112"/>
        <end position="234"/>
    </location>
</feature>
<evidence type="ECO:0000256" key="1">
    <source>
        <dbReference type="ARBA" id="ARBA00022618"/>
    </source>
</evidence>
<dbReference type="InterPro" id="IPR013763">
    <property type="entry name" value="Cyclin-like_dom"/>
</dbReference>
<dbReference type="InterPro" id="IPR039361">
    <property type="entry name" value="Cyclin"/>
</dbReference>
<dbReference type="Pfam" id="PF00134">
    <property type="entry name" value="Cyclin_N"/>
    <property type="match status" value="1"/>
</dbReference>
<reference evidence="8" key="2">
    <citation type="submission" date="2008-08" db="EMBL/GenBank/DDBJ databases">
        <authorList>
            <consortium name="Diatom Consortium"/>
            <person name="Grigoriev I."/>
            <person name="Grimwood J."/>
            <person name="Kuo A."/>
            <person name="Otillar R.P."/>
            <person name="Salamov A."/>
            <person name="Detter J.C."/>
            <person name="Lindquist E."/>
            <person name="Shapiro H."/>
            <person name="Lucas S."/>
            <person name="Glavina del Rio T."/>
            <person name="Pitluck S."/>
            <person name="Rokhsar D."/>
            <person name="Bowler C."/>
        </authorList>
    </citation>
    <scope>GENOME REANNOTATION</scope>
    <source>
        <strain evidence="8">CCAP 1055/1</strain>
    </source>
</reference>
<dbReference type="InParanoid" id="B7GES4"/>
<name>B7GES4_PHATC</name>
<dbReference type="Pfam" id="PF02984">
    <property type="entry name" value="Cyclin_C"/>
    <property type="match status" value="1"/>
</dbReference>
<dbReference type="SUPFAM" id="SSF47954">
    <property type="entry name" value="Cyclin-like"/>
    <property type="match status" value="2"/>
</dbReference>
<dbReference type="AlphaFoldDB" id="B7GES4"/>
<keyword evidence="3" id="KW-0131">Cell cycle</keyword>
<feature type="domain" description="Cyclin-like" evidence="5">
    <location>
        <begin position="7"/>
        <end position="103"/>
    </location>
</feature>
<dbReference type="InterPro" id="IPR006671">
    <property type="entry name" value="Cyclin_N"/>
</dbReference>
<dbReference type="GO" id="GO:0051301">
    <property type="term" value="P:cell division"/>
    <property type="evidence" value="ECO:0007669"/>
    <property type="project" value="UniProtKB-KW"/>
</dbReference>
<dbReference type="SMART" id="SM01332">
    <property type="entry name" value="Cyclin_C"/>
    <property type="match status" value="1"/>
</dbReference>
<dbReference type="Gene3D" id="1.10.472.10">
    <property type="entry name" value="Cyclin-like"/>
    <property type="match status" value="2"/>
</dbReference>
<dbReference type="GO" id="GO:0044772">
    <property type="term" value="P:mitotic cell cycle phase transition"/>
    <property type="evidence" value="ECO:0007669"/>
    <property type="project" value="InterPro"/>
</dbReference>